<sequence>MLIKLGRIGVRALAVLMVAGCGFFPSDPIPPSVAIRIDDGIVSVVLPCSPSDIELAEVYIPTPNVSDPVWVARGYLNSPTRIVSFDPNLWATVVGKYDVESEFGVSIVSTDYVNETEISNPSLAEHLPQGDYWVEGSVMSLDAFLALPSVTEACP</sequence>
<reference evidence="2" key="1">
    <citation type="journal article" date="2019" name="Int. J. Syst. Evol. Microbiol.">
        <title>The Global Catalogue of Microorganisms (GCM) 10K type strain sequencing project: providing services to taxonomists for standard genome sequencing and annotation.</title>
        <authorList>
            <consortium name="The Broad Institute Genomics Platform"/>
            <consortium name="The Broad Institute Genome Sequencing Center for Infectious Disease"/>
            <person name="Wu L."/>
            <person name="Ma J."/>
        </authorList>
    </citation>
    <scope>NUCLEOTIDE SEQUENCE [LARGE SCALE GENOMIC DNA]</scope>
    <source>
        <strain evidence="2">NBRC 108565</strain>
    </source>
</reference>
<evidence type="ECO:0000313" key="1">
    <source>
        <dbReference type="EMBL" id="BDZ43062.1"/>
    </source>
</evidence>
<proteinExistence type="predicted"/>
<organism evidence="1 2">
    <name type="scientific">Paraoerskovia sediminicola</name>
    <dbReference type="NCBI Taxonomy" id="1138587"/>
    <lineage>
        <taxon>Bacteria</taxon>
        <taxon>Bacillati</taxon>
        <taxon>Actinomycetota</taxon>
        <taxon>Actinomycetes</taxon>
        <taxon>Micrococcales</taxon>
        <taxon>Cellulomonadaceae</taxon>
        <taxon>Paraoerskovia</taxon>
    </lineage>
</organism>
<keyword evidence="2" id="KW-1185">Reference proteome</keyword>
<name>A0ABM8G4R4_9CELL</name>
<gene>
    <name evidence="1" type="ORF">GCM10025865_23610</name>
</gene>
<dbReference type="EMBL" id="AP027729">
    <property type="protein sequence ID" value="BDZ43062.1"/>
    <property type="molecule type" value="Genomic_DNA"/>
</dbReference>
<accession>A0ABM8G4R4</accession>
<dbReference type="Proteomes" id="UP001321475">
    <property type="component" value="Chromosome"/>
</dbReference>
<evidence type="ECO:0008006" key="3">
    <source>
        <dbReference type="Google" id="ProtNLM"/>
    </source>
</evidence>
<protein>
    <recommendedName>
        <fullName evidence="3">Lipoprotein</fullName>
    </recommendedName>
</protein>
<evidence type="ECO:0000313" key="2">
    <source>
        <dbReference type="Proteomes" id="UP001321475"/>
    </source>
</evidence>